<keyword evidence="4 5" id="KW-0472">Membrane</keyword>
<feature type="transmembrane region" description="Helical" evidence="5">
    <location>
        <begin position="144"/>
        <end position="168"/>
    </location>
</feature>
<keyword evidence="2 5" id="KW-0812">Transmembrane</keyword>
<evidence type="ECO:0000256" key="4">
    <source>
        <dbReference type="ARBA" id="ARBA00023136"/>
    </source>
</evidence>
<feature type="transmembrane region" description="Helical" evidence="5">
    <location>
        <begin position="206"/>
        <end position="227"/>
    </location>
</feature>
<dbReference type="Proteomes" id="UP000236327">
    <property type="component" value="Unassembled WGS sequence"/>
</dbReference>
<name>A0A2K2FXB8_9SPHN</name>
<dbReference type="RefSeq" id="WP_103097854.1">
    <property type="nucleotide sequence ID" value="NZ_LYMM01000051.1"/>
</dbReference>
<evidence type="ECO:0000256" key="5">
    <source>
        <dbReference type="RuleBase" id="RU363041"/>
    </source>
</evidence>
<dbReference type="Pfam" id="PF01925">
    <property type="entry name" value="TauE"/>
    <property type="match status" value="1"/>
</dbReference>
<feature type="transmembrane region" description="Helical" evidence="5">
    <location>
        <begin position="20"/>
        <end position="43"/>
    </location>
</feature>
<comment type="similarity">
    <text evidence="5">Belongs to the 4-toluene sulfonate uptake permease (TSUP) (TC 2.A.102) family.</text>
</comment>
<organism evidence="6 7">
    <name type="scientific">Novosphingobium guangzhouense</name>
    <dbReference type="NCBI Taxonomy" id="1850347"/>
    <lineage>
        <taxon>Bacteria</taxon>
        <taxon>Pseudomonadati</taxon>
        <taxon>Pseudomonadota</taxon>
        <taxon>Alphaproteobacteria</taxon>
        <taxon>Sphingomonadales</taxon>
        <taxon>Sphingomonadaceae</taxon>
        <taxon>Novosphingobium</taxon>
    </lineage>
</organism>
<dbReference type="PANTHER" id="PTHR43701:SF2">
    <property type="entry name" value="MEMBRANE TRANSPORTER PROTEIN YJNA-RELATED"/>
    <property type="match status" value="1"/>
</dbReference>
<comment type="caution">
    <text evidence="6">The sequence shown here is derived from an EMBL/GenBank/DDBJ whole genome shotgun (WGS) entry which is preliminary data.</text>
</comment>
<dbReference type="OrthoDB" id="9151526at2"/>
<feature type="transmembrane region" description="Helical" evidence="5">
    <location>
        <begin position="180"/>
        <end position="200"/>
    </location>
</feature>
<evidence type="ECO:0000313" key="6">
    <source>
        <dbReference type="EMBL" id="PNU03423.1"/>
    </source>
</evidence>
<keyword evidence="3 5" id="KW-1133">Transmembrane helix</keyword>
<accession>A0A2K2FXB8</accession>
<dbReference type="InterPro" id="IPR002781">
    <property type="entry name" value="TM_pro_TauE-like"/>
</dbReference>
<dbReference type="GO" id="GO:0005886">
    <property type="term" value="C:plasma membrane"/>
    <property type="evidence" value="ECO:0007669"/>
    <property type="project" value="UniProtKB-SubCell"/>
</dbReference>
<proteinExistence type="inferred from homology"/>
<keyword evidence="7" id="KW-1185">Reference proteome</keyword>
<dbReference type="EMBL" id="LYMM01000051">
    <property type="protein sequence ID" value="PNU03423.1"/>
    <property type="molecule type" value="Genomic_DNA"/>
</dbReference>
<evidence type="ECO:0000256" key="1">
    <source>
        <dbReference type="ARBA" id="ARBA00004141"/>
    </source>
</evidence>
<sequence>MLFLLHAHPLMTAIGCGSLIGLVLALIGGGGSVVATPMLVYVIGLGNPHLAIGTGAIGVAANAAMALAGHARAGRVRWRSGMLFACCGLAGASLGSSLGKLCDAQWLLRGLSVLMLVIALSMLLRRAVQAADGVEQTGWRRLAGFGAGSGSLAGFFGIGGGFLIVPGLVSATGMSTAEAVATSLIAVTIFGATTAANYAVSGLVDWPVAVALIAGGLIGGIGGGAIAGRLAASRDLLRFLFSTLVAAMAMAMLASTFN</sequence>
<dbReference type="AlphaFoldDB" id="A0A2K2FXB8"/>
<feature type="transmembrane region" description="Helical" evidence="5">
    <location>
        <begin position="81"/>
        <end position="99"/>
    </location>
</feature>
<dbReference type="InterPro" id="IPR051598">
    <property type="entry name" value="TSUP/Inactive_protease-like"/>
</dbReference>
<dbReference type="PANTHER" id="PTHR43701">
    <property type="entry name" value="MEMBRANE TRANSPORTER PROTEIN MJ0441-RELATED"/>
    <property type="match status" value="1"/>
</dbReference>
<evidence type="ECO:0000256" key="2">
    <source>
        <dbReference type="ARBA" id="ARBA00022692"/>
    </source>
</evidence>
<feature type="transmembrane region" description="Helical" evidence="5">
    <location>
        <begin position="106"/>
        <end position="124"/>
    </location>
</feature>
<gene>
    <name evidence="6" type="ORF">A8V01_06855</name>
</gene>
<feature type="transmembrane region" description="Helical" evidence="5">
    <location>
        <begin position="239"/>
        <end position="257"/>
    </location>
</feature>
<comment type="subcellular location">
    <subcellularLocation>
        <location evidence="5">Cell membrane</location>
        <topology evidence="5">Multi-pass membrane protein</topology>
    </subcellularLocation>
    <subcellularLocation>
        <location evidence="1">Membrane</location>
        <topology evidence="1">Multi-pass membrane protein</topology>
    </subcellularLocation>
</comment>
<protein>
    <recommendedName>
        <fullName evidence="5">Probable membrane transporter protein</fullName>
    </recommendedName>
</protein>
<feature type="transmembrane region" description="Helical" evidence="5">
    <location>
        <begin position="50"/>
        <end position="69"/>
    </location>
</feature>
<evidence type="ECO:0000313" key="7">
    <source>
        <dbReference type="Proteomes" id="UP000236327"/>
    </source>
</evidence>
<reference evidence="6 7" key="1">
    <citation type="submission" date="2016-05" db="EMBL/GenBank/DDBJ databases">
        <title>Complete genome sequence of Novosphingobium guangzhouense SA925(T).</title>
        <authorList>
            <person name="Sha S."/>
        </authorList>
    </citation>
    <scope>NUCLEOTIDE SEQUENCE [LARGE SCALE GENOMIC DNA]</scope>
    <source>
        <strain evidence="6 7">SA925</strain>
    </source>
</reference>
<evidence type="ECO:0000256" key="3">
    <source>
        <dbReference type="ARBA" id="ARBA00022989"/>
    </source>
</evidence>
<keyword evidence="5" id="KW-1003">Cell membrane</keyword>